<dbReference type="InterPro" id="IPR018679">
    <property type="entry name" value="DUF2161"/>
</dbReference>
<dbReference type="Proteomes" id="UP000294902">
    <property type="component" value="Unassembled WGS sequence"/>
</dbReference>
<protein>
    <submittedName>
        <fullName evidence="1">Uncharacterized protein</fullName>
    </submittedName>
</protein>
<name>A0A4R3MJG4_9FIRM</name>
<dbReference type="AlphaFoldDB" id="A0A4R3MJG4"/>
<proteinExistence type="predicted"/>
<dbReference type="RefSeq" id="WP_207669200.1">
    <property type="nucleotide sequence ID" value="NZ_SMAL01000008.1"/>
</dbReference>
<dbReference type="SUPFAM" id="SSF52980">
    <property type="entry name" value="Restriction endonuclease-like"/>
    <property type="match status" value="1"/>
</dbReference>
<evidence type="ECO:0000313" key="1">
    <source>
        <dbReference type="EMBL" id="TCT13825.1"/>
    </source>
</evidence>
<keyword evidence="2" id="KW-1185">Reference proteome</keyword>
<dbReference type="Pfam" id="PF09929">
    <property type="entry name" value="DUF2161"/>
    <property type="match status" value="1"/>
</dbReference>
<accession>A0A4R3MJG4</accession>
<comment type="caution">
    <text evidence="1">The sequence shown here is derived from an EMBL/GenBank/DDBJ whole genome shotgun (WGS) entry which is preliminary data.</text>
</comment>
<dbReference type="EMBL" id="SMAL01000008">
    <property type="protein sequence ID" value="TCT13825.1"/>
    <property type="molecule type" value="Genomic_DNA"/>
</dbReference>
<reference evidence="1 2" key="1">
    <citation type="submission" date="2019-03" db="EMBL/GenBank/DDBJ databases">
        <title>Genomic Encyclopedia of Type Strains, Phase IV (KMG-IV): sequencing the most valuable type-strain genomes for metagenomic binning, comparative biology and taxonomic classification.</title>
        <authorList>
            <person name="Goeker M."/>
        </authorList>
    </citation>
    <scope>NUCLEOTIDE SEQUENCE [LARGE SCALE GENOMIC DNA]</scope>
    <source>
        <strain evidence="1 2">DSM 24629</strain>
    </source>
</reference>
<sequence>MTAVKEIDLYKPVKEYFINKGYDVKSEVLDCDVIAIKGNKVVVIEMKLRLNLELILQGIDRQKLSEDVYVAVPKNYRTLKTKKWKRTINLLKRLDIGLILVSFKNKTCYVEELITPQNNSGIRVRSRNIAKLKKEFECRSGDNNVGGSNHSKIVTAYREQALHIAYILEKKGPLSIKALKELGTDYKKTGSILQKNYYNWFDKVDRGVYSINERGLKELKSYENVIKALDVKI</sequence>
<evidence type="ECO:0000313" key="2">
    <source>
        <dbReference type="Proteomes" id="UP000294902"/>
    </source>
</evidence>
<organism evidence="1 2">
    <name type="scientific">Natranaerovirga pectinivora</name>
    <dbReference type="NCBI Taxonomy" id="682400"/>
    <lineage>
        <taxon>Bacteria</taxon>
        <taxon>Bacillati</taxon>
        <taxon>Bacillota</taxon>
        <taxon>Clostridia</taxon>
        <taxon>Lachnospirales</taxon>
        <taxon>Natranaerovirgaceae</taxon>
        <taxon>Natranaerovirga</taxon>
    </lineage>
</organism>
<dbReference type="InterPro" id="IPR011335">
    <property type="entry name" value="Restrct_endonuc-II-like"/>
</dbReference>
<gene>
    <name evidence="1" type="ORF">EDC18_10861</name>
</gene>